<gene>
    <name evidence="1" type="ORF">Cyrtocomes_01145</name>
</gene>
<comment type="caution">
    <text evidence="1">The sequence shown here is derived from an EMBL/GenBank/DDBJ whole genome shotgun (WGS) entry which is preliminary data.</text>
</comment>
<evidence type="ECO:0000313" key="1">
    <source>
        <dbReference type="EMBL" id="MDZ5762751.1"/>
    </source>
</evidence>
<sequence>MLYLKQRILGASVHILNNNNENVLHVLAKNAQISAKDVKKSLKYMVRHC</sequence>
<reference evidence="1 2" key="1">
    <citation type="submission" date="2023-02" db="EMBL/GenBank/DDBJ databases">
        <title>Host association and intracellularity evolved multiple times independently in the Rickettsiales.</title>
        <authorList>
            <person name="Castelli M."/>
            <person name="Nardi T."/>
            <person name="Gammuto L."/>
            <person name="Bellinzona G."/>
            <person name="Sabaneyeva E."/>
            <person name="Potekhin A."/>
            <person name="Serra V."/>
            <person name="Petroni G."/>
            <person name="Sassera D."/>
        </authorList>
    </citation>
    <scope>NUCLEOTIDE SEQUENCE [LARGE SCALE GENOMIC DNA]</scope>
    <source>
        <strain evidence="1 2">BOD18</strain>
    </source>
</reference>
<dbReference type="EMBL" id="JARGYT010000103">
    <property type="protein sequence ID" value="MDZ5762751.1"/>
    <property type="molecule type" value="Genomic_DNA"/>
</dbReference>
<accession>A0ABU5L9E8</accession>
<proteinExistence type="predicted"/>
<name>A0ABU5L9E8_9RICK</name>
<dbReference type="Proteomes" id="UP001293791">
    <property type="component" value="Unassembled WGS sequence"/>
</dbReference>
<evidence type="ECO:0000313" key="2">
    <source>
        <dbReference type="Proteomes" id="UP001293791"/>
    </source>
</evidence>
<keyword evidence="2" id="KW-1185">Reference proteome</keyword>
<organism evidence="1 2">
    <name type="scientific">Candidatus Cyrtobacter comes</name>
    <dbReference type="NCBI Taxonomy" id="675776"/>
    <lineage>
        <taxon>Bacteria</taxon>
        <taxon>Pseudomonadati</taxon>
        <taxon>Pseudomonadota</taxon>
        <taxon>Alphaproteobacteria</taxon>
        <taxon>Rickettsiales</taxon>
        <taxon>Candidatus Midichloriaceae</taxon>
        <taxon>Candidatus Cyrtobacter</taxon>
    </lineage>
</organism>
<protein>
    <submittedName>
        <fullName evidence="1">Uncharacterized protein</fullName>
    </submittedName>
</protein>